<dbReference type="EMBL" id="VCGU01000001">
    <property type="protein sequence ID" value="TRY80625.1"/>
    <property type="molecule type" value="Genomic_DNA"/>
</dbReference>
<sequence>MIKSFIFPIFLALSGMAFLSLASPTEPEDPLPDDVQQYVLTEVKLVEGVEADEDVDEDEEGDSNGVQDRLIVIIIIVVHIILILESIQELHEIRQIARHFLQVQNLAKSATIVKRRYQSESTPATSFNSIGNRGRLWA</sequence>
<keyword evidence="1" id="KW-0472">Membrane</keyword>
<gene>
    <name evidence="3" type="ORF">TCAL_16742</name>
</gene>
<dbReference type="Proteomes" id="UP000318571">
    <property type="component" value="Chromosome 12"/>
</dbReference>
<keyword evidence="1" id="KW-1133">Transmembrane helix</keyword>
<evidence type="ECO:0000313" key="3">
    <source>
        <dbReference type="EMBL" id="TRY80625.1"/>
    </source>
</evidence>
<organism evidence="3 4">
    <name type="scientific">Tigriopus californicus</name>
    <name type="common">Marine copepod</name>
    <dbReference type="NCBI Taxonomy" id="6832"/>
    <lineage>
        <taxon>Eukaryota</taxon>
        <taxon>Metazoa</taxon>
        <taxon>Ecdysozoa</taxon>
        <taxon>Arthropoda</taxon>
        <taxon>Crustacea</taxon>
        <taxon>Multicrustacea</taxon>
        <taxon>Hexanauplia</taxon>
        <taxon>Copepoda</taxon>
        <taxon>Harpacticoida</taxon>
        <taxon>Harpacticidae</taxon>
        <taxon>Tigriopus</taxon>
    </lineage>
</organism>
<evidence type="ECO:0000256" key="1">
    <source>
        <dbReference type="SAM" id="Phobius"/>
    </source>
</evidence>
<reference evidence="3 4" key="1">
    <citation type="journal article" date="2018" name="Nat. Ecol. Evol.">
        <title>Genomic signatures of mitonuclear coevolution across populations of Tigriopus californicus.</title>
        <authorList>
            <person name="Barreto F.S."/>
            <person name="Watson E.T."/>
            <person name="Lima T.G."/>
            <person name="Willett C.S."/>
            <person name="Edmands S."/>
            <person name="Li W."/>
            <person name="Burton R.S."/>
        </authorList>
    </citation>
    <scope>NUCLEOTIDE SEQUENCE [LARGE SCALE GENOMIC DNA]</scope>
    <source>
        <strain evidence="3 4">San Diego</strain>
    </source>
</reference>
<name>A0A553PSG9_TIGCA</name>
<proteinExistence type="predicted"/>
<keyword evidence="4" id="KW-1185">Reference proteome</keyword>
<feature type="transmembrane region" description="Helical" evidence="1">
    <location>
        <begin position="70"/>
        <end position="87"/>
    </location>
</feature>
<keyword evidence="2" id="KW-0732">Signal</keyword>
<evidence type="ECO:0008006" key="5">
    <source>
        <dbReference type="Google" id="ProtNLM"/>
    </source>
</evidence>
<evidence type="ECO:0000313" key="4">
    <source>
        <dbReference type="Proteomes" id="UP000318571"/>
    </source>
</evidence>
<feature type="chain" id="PRO_5021876687" description="Secreted protein" evidence="2">
    <location>
        <begin position="23"/>
        <end position="138"/>
    </location>
</feature>
<evidence type="ECO:0000256" key="2">
    <source>
        <dbReference type="SAM" id="SignalP"/>
    </source>
</evidence>
<feature type="signal peptide" evidence="2">
    <location>
        <begin position="1"/>
        <end position="22"/>
    </location>
</feature>
<dbReference type="AlphaFoldDB" id="A0A553PSG9"/>
<comment type="caution">
    <text evidence="3">The sequence shown here is derived from an EMBL/GenBank/DDBJ whole genome shotgun (WGS) entry which is preliminary data.</text>
</comment>
<protein>
    <recommendedName>
        <fullName evidence="5">Secreted protein</fullName>
    </recommendedName>
</protein>
<keyword evidence="1" id="KW-0812">Transmembrane</keyword>
<accession>A0A553PSG9</accession>